<dbReference type="PATRIC" id="fig|1337887.3.peg.1350"/>
<gene>
    <name evidence="4" type="ORF">Q644_15075</name>
</gene>
<dbReference type="GO" id="GO:0004222">
    <property type="term" value="F:metalloendopeptidase activity"/>
    <property type="evidence" value="ECO:0007669"/>
    <property type="project" value="TreeGrafter"/>
</dbReference>
<dbReference type="PANTHER" id="PTHR21666:SF289">
    <property type="entry name" value="L-ALA--D-GLU ENDOPEPTIDASE"/>
    <property type="match status" value="1"/>
</dbReference>
<dbReference type="PANTHER" id="PTHR21666">
    <property type="entry name" value="PEPTIDASE-RELATED"/>
    <property type="match status" value="1"/>
</dbReference>
<accession>U4VIK0</accession>
<evidence type="ECO:0000256" key="2">
    <source>
        <dbReference type="SAM" id="Phobius"/>
    </source>
</evidence>
<protein>
    <submittedName>
        <fullName evidence="4">Peptidase M24</fullName>
    </submittedName>
</protein>
<dbReference type="EMBL" id="ASXJ01000066">
    <property type="protein sequence ID" value="ERM02722.1"/>
    <property type="molecule type" value="Genomic_DNA"/>
</dbReference>
<name>U4VIK0_9HYPH</name>
<keyword evidence="2" id="KW-0812">Transmembrane</keyword>
<evidence type="ECO:0000313" key="4">
    <source>
        <dbReference type="EMBL" id="ERM02722.1"/>
    </source>
</evidence>
<feature type="domain" description="M23ase beta-sheet core" evidence="3">
    <location>
        <begin position="434"/>
        <end position="530"/>
    </location>
</feature>
<keyword evidence="2" id="KW-0472">Membrane</keyword>
<proteinExistence type="predicted"/>
<evidence type="ECO:0000313" key="5">
    <source>
        <dbReference type="Proteomes" id="UP000016842"/>
    </source>
</evidence>
<dbReference type="AlphaFoldDB" id="U4VIK0"/>
<comment type="caution">
    <text evidence="4">The sequence shown here is derived from an EMBL/GenBank/DDBJ whole genome shotgun (WGS) entry which is preliminary data.</text>
</comment>
<sequence length="587" mass="62923">MVFGSAQPSAPASETQSAETAERELAAFGTALKGEPLSSKSLKPFRQVRFSLHTHLRFCLALMAATAIASGGGLLFATGLLVRHGHAAQPVLVNPATLVHSHAAPKEARLTPAMGGDPASAVSRRIDIAEGVEDGDARLYTYQHVVLDLKGQSRAQIDDTLRGAVSAQKSLPKRPEEELERGVPINVSLAKPASATGAKVHEIIVAPQSRERLGALLQAAGIAVEDSKRLEEALARTELVPGDNLELLVDKSRQHTDGEQHIALARFEHGDIGKAIYGRADDGVFRATGDERLFARLSRDAMLTAYRPPQSAPDSSGSIASRLGQAGAPKAIVDEVGKLAAQNGVSLDGAGKPDLIDLLFRRSAETEPELVFVEFTTGGKSRRLYRHESENGTGYFNEDGSSMAKYLMPKPLPNGRLNDGFGWRVHPVLHVRKHHNGVDYDAPIGSPIVAAGDGVVELISYQKGYGKYVRIRHQGGYSTTYAHLSSARKGLKPGEHVKQGDVIAYVGSTGYSTGPHLYYELKVGEQYVNPLTARLNAGEKLTGSSLNSFREEIDHVGGQIVNEMKLPVIPNAPESTKPASGKGSRHR</sequence>
<dbReference type="InterPro" id="IPR050570">
    <property type="entry name" value="Cell_wall_metabolism_enzyme"/>
</dbReference>
<keyword evidence="1" id="KW-0732">Signal</keyword>
<dbReference type="SUPFAM" id="SSF51261">
    <property type="entry name" value="Duplicated hybrid motif"/>
    <property type="match status" value="1"/>
</dbReference>
<dbReference type="Pfam" id="PF01551">
    <property type="entry name" value="Peptidase_M23"/>
    <property type="match status" value="1"/>
</dbReference>
<keyword evidence="2" id="KW-1133">Transmembrane helix</keyword>
<dbReference type="Gene3D" id="2.70.70.10">
    <property type="entry name" value="Glucose Permease (Domain IIA)"/>
    <property type="match status" value="1"/>
</dbReference>
<dbReference type="CDD" id="cd12797">
    <property type="entry name" value="M23_peptidase"/>
    <property type="match status" value="1"/>
</dbReference>
<dbReference type="Proteomes" id="UP000016842">
    <property type="component" value="Unassembled WGS sequence"/>
</dbReference>
<dbReference type="InterPro" id="IPR016047">
    <property type="entry name" value="M23ase_b-sheet_dom"/>
</dbReference>
<reference evidence="4 5" key="1">
    <citation type="journal article" date="2014" name="FEMS Microbiol. Lett.">
        <title>Genome sequencing analysis reveals virulence-related gene content of Ochrobactrum intermedium strain 229E, a urease-positive strain isolated from the human gastric niche.</title>
        <authorList>
            <person name="Kulkarni G.J."/>
            <person name="Shetty S."/>
            <person name="Dharne M.S."/>
            <person name="Shouche Y.S."/>
        </authorList>
    </citation>
    <scope>NUCLEOTIDE SEQUENCE [LARGE SCALE GENOMIC DNA]</scope>
    <source>
        <strain evidence="4 5">229E</strain>
    </source>
</reference>
<feature type="transmembrane region" description="Helical" evidence="2">
    <location>
        <begin position="58"/>
        <end position="82"/>
    </location>
</feature>
<evidence type="ECO:0000256" key="1">
    <source>
        <dbReference type="ARBA" id="ARBA00022729"/>
    </source>
</evidence>
<dbReference type="InterPro" id="IPR011055">
    <property type="entry name" value="Dup_hybrid_motif"/>
</dbReference>
<organism evidence="4 5">
    <name type="scientific">Brucella intermedia 229E</name>
    <dbReference type="NCBI Taxonomy" id="1337887"/>
    <lineage>
        <taxon>Bacteria</taxon>
        <taxon>Pseudomonadati</taxon>
        <taxon>Pseudomonadota</taxon>
        <taxon>Alphaproteobacteria</taxon>
        <taxon>Hyphomicrobiales</taxon>
        <taxon>Brucellaceae</taxon>
        <taxon>Brucella/Ochrobactrum group</taxon>
        <taxon>Brucella</taxon>
    </lineage>
</organism>
<evidence type="ECO:0000259" key="3">
    <source>
        <dbReference type="Pfam" id="PF01551"/>
    </source>
</evidence>